<dbReference type="Proteomes" id="UP001151760">
    <property type="component" value="Unassembled WGS sequence"/>
</dbReference>
<protein>
    <recommendedName>
        <fullName evidence="2">Reverse transcriptase domain-containing protein</fullName>
    </recommendedName>
</protein>
<organism evidence="3 4">
    <name type="scientific">Tanacetum coccineum</name>
    <dbReference type="NCBI Taxonomy" id="301880"/>
    <lineage>
        <taxon>Eukaryota</taxon>
        <taxon>Viridiplantae</taxon>
        <taxon>Streptophyta</taxon>
        <taxon>Embryophyta</taxon>
        <taxon>Tracheophyta</taxon>
        <taxon>Spermatophyta</taxon>
        <taxon>Magnoliopsida</taxon>
        <taxon>eudicotyledons</taxon>
        <taxon>Gunneridae</taxon>
        <taxon>Pentapetalae</taxon>
        <taxon>asterids</taxon>
        <taxon>campanulids</taxon>
        <taxon>Asterales</taxon>
        <taxon>Asteraceae</taxon>
        <taxon>Asteroideae</taxon>
        <taxon>Anthemideae</taxon>
        <taxon>Anthemidinae</taxon>
        <taxon>Tanacetum</taxon>
    </lineage>
</organism>
<reference evidence="3" key="1">
    <citation type="journal article" date="2022" name="Int. J. Mol. Sci.">
        <title>Draft Genome of Tanacetum Coccineum: Genomic Comparison of Closely Related Tanacetum-Family Plants.</title>
        <authorList>
            <person name="Yamashiro T."/>
            <person name="Shiraishi A."/>
            <person name="Nakayama K."/>
            <person name="Satake H."/>
        </authorList>
    </citation>
    <scope>NUCLEOTIDE SEQUENCE</scope>
</reference>
<evidence type="ECO:0000313" key="4">
    <source>
        <dbReference type="Proteomes" id="UP001151760"/>
    </source>
</evidence>
<dbReference type="SUPFAM" id="SSF56672">
    <property type="entry name" value="DNA/RNA polymerases"/>
    <property type="match status" value="1"/>
</dbReference>
<accession>A0ABQ5FC51</accession>
<feature type="domain" description="Reverse transcriptase" evidence="2">
    <location>
        <begin position="229"/>
        <end position="376"/>
    </location>
</feature>
<proteinExistence type="predicted"/>
<evidence type="ECO:0000259" key="2">
    <source>
        <dbReference type="Pfam" id="PF00078"/>
    </source>
</evidence>
<feature type="region of interest" description="Disordered" evidence="1">
    <location>
        <begin position="81"/>
        <end position="103"/>
    </location>
</feature>
<dbReference type="PANTHER" id="PTHR24559">
    <property type="entry name" value="TRANSPOSON TY3-I GAG-POL POLYPROTEIN"/>
    <property type="match status" value="1"/>
</dbReference>
<dbReference type="InterPro" id="IPR053134">
    <property type="entry name" value="RNA-dir_DNA_polymerase"/>
</dbReference>
<dbReference type="InterPro" id="IPR043502">
    <property type="entry name" value="DNA/RNA_pol_sf"/>
</dbReference>
<dbReference type="Gene3D" id="3.10.10.10">
    <property type="entry name" value="HIV Type 1 Reverse Transcriptase, subunit A, domain 1"/>
    <property type="match status" value="1"/>
</dbReference>
<evidence type="ECO:0000313" key="3">
    <source>
        <dbReference type="EMBL" id="GJT60498.1"/>
    </source>
</evidence>
<dbReference type="Pfam" id="PF00078">
    <property type="entry name" value="RVT_1"/>
    <property type="match status" value="1"/>
</dbReference>
<dbReference type="EMBL" id="BQNB010017205">
    <property type="protein sequence ID" value="GJT60498.1"/>
    <property type="molecule type" value="Genomic_DNA"/>
</dbReference>
<dbReference type="InterPro" id="IPR000477">
    <property type="entry name" value="RT_dom"/>
</dbReference>
<name>A0ABQ5FC51_9ASTR</name>
<gene>
    <name evidence="3" type="ORF">Tco_1004031</name>
</gene>
<dbReference type="CDD" id="cd01647">
    <property type="entry name" value="RT_LTR"/>
    <property type="match status" value="1"/>
</dbReference>
<dbReference type="Gene3D" id="3.30.70.270">
    <property type="match status" value="1"/>
</dbReference>
<evidence type="ECO:0000256" key="1">
    <source>
        <dbReference type="SAM" id="MobiDB-lite"/>
    </source>
</evidence>
<comment type="caution">
    <text evidence="3">The sequence shown here is derived from an EMBL/GenBank/DDBJ whole genome shotgun (WGS) entry which is preliminary data.</text>
</comment>
<dbReference type="PANTHER" id="PTHR24559:SF444">
    <property type="entry name" value="REVERSE TRANSCRIPTASE DOMAIN-CONTAINING PROTEIN"/>
    <property type="match status" value="1"/>
</dbReference>
<keyword evidence="4" id="KW-1185">Reference proteome</keyword>
<sequence length="465" mass="53616">MEFAIIKCRSPYNITIGRTEMRSLGAVGSTIYSMIKSPTTQGIVTMETSKESLWECRQLDRMQNTLKETQWRQQEEQMSRIREHARTQTKNSFGSRPALPEEESNNKEIMIINPERPEQFITVGVILPANCKRRLRDMLQENIDVFAWSGSKGTVVPRFVIEHQLKIYPLAEPIVHKRRPMTPDGRQALKEKVFHWLKEGIIRKVRHPEWVANVIPIRLASGAWKVQVDYSSLNKVCAKDMYPFSEEGKGLESLMEYPYKCFLRLPRENSQIRMTEADEEKTGFHTEEGVYCFTHMPKGLKKSTATLQRMMERVLADQRGQNMEVYLEEIVIKSKNEYSLIQDVEETLSKLRRVNIKIDTNASTFGIDEGKFLGHMVTKEGVRADPEKVQEIIQSPVPKNVRMKLEVEEGSGWTGEAEEAFRKIKRKLSKPQALTLPKDGEVLMLCLRPKDETISSVLLVEREGI</sequence>
<reference evidence="3" key="2">
    <citation type="submission" date="2022-01" db="EMBL/GenBank/DDBJ databases">
        <authorList>
            <person name="Yamashiro T."/>
            <person name="Shiraishi A."/>
            <person name="Satake H."/>
            <person name="Nakayama K."/>
        </authorList>
    </citation>
    <scope>NUCLEOTIDE SEQUENCE</scope>
</reference>
<dbReference type="InterPro" id="IPR043128">
    <property type="entry name" value="Rev_trsase/Diguanyl_cyclase"/>
</dbReference>